<evidence type="ECO:0000313" key="2">
    <source>
        <dbReference type="Proteomes" id="UP000466442"/>
    </source>
</evidence>
<dbReference type="EMBL" id="WIXP02000003">
    <property type="protein sequence ID" value="KAF6212815.1"/>
    <property type="molecule type" value="Genomic_DNA"/>
</dbReference>
<comment type="caution">
    <text evidence="1">The sequence shown here is derived from an EMBL/GenBank/DDBJ whole genome shotgun (WGS) entry which is preliminary data.</text>
</comment>
<dbReference type="Proteomes" id="UP000466442">
    <property type="component" value="Unassembled WGS sequence"/>
</dbReference>
<protein>
    <submittedName>
        <fullName evidence="1">Uncharacterized protein</fullName>
    </submittedName>
</protein>
<sequence>MERITQLDFLQHNHHRPPTPLRSKTLLLHCVLLVSCPRVKTVHPPYFHSPLSVSPTPEIVSVTPRSV</sequence>
<dbReference type="AlphaFoldDB" id="A0A8S9XYW5"/>
<organism evidence="1 2">
    <name type="scientific">Apolygus lucorum</name>
    <name type="common">Small green plant bug</name>
    <name type="synonym">Lygocoris lucorum</name>
    <dbReference type="NCBI Taxonomy" id="248454"/>
    <lineage>
        <taxon>Eukaryota</taxon>
        <taxon>Metazoa</taxon>
        <taxon>Ecdysozoa</taxon>
        <taxon>Arthropoda</taxon>
        <taxon>Hexapoda</taxon>
        <taxon>Insecta</taxon>
        <taxon>Pterygota</taxon>
        <taxon>Neoptera</taxon>
        <taxon>Paraneoptera</taxon>
        <taxon>Hemiptera</taxon>
        <taxon>Heteroptera</taxon>
        <taxon>Panheteroptera</taxon>
        <taxon>Cimicomorpha</taxon>
        <taxon>Miridae</taxon>
        <taxon>Mirini</taxon>
        <taxon>Apolygus</taxon>
    </lineage>
</organism>
<name>A0A8S9XYW5_APOLU</name>
<evidence type="ECO:0000313" key="1">
    <source>
        <dbReference type="EMBL" id="KAF6212815.1"/>
    </source>
</evidence>
<gene>
    <name evidence="1" type="ORF">GE061_010524</name>
</gene>
<reference evidence="1" key="1">
    <citation type="journal article" date="2021" name="Mol. Ecol. Resour.">
        <title>Apolygus lucorum genome provides insights into omnivorousness and mesophyll feeding.</title>
        <authorList>
            <person name="Liu Y."/>
            <person name="Liu H."/>
            <person name="Wang H."/>
            <person name="Huang T."/>
            <person name="Liu B."/>
            <person name="Yang B."/>
            <person name="Yin L."/>
            <person name="Li B."/>
            <person name="Zhang Y."/>
            <person name="Zhang S."/>
            <person name="Jiang F."/>
            <person name="Zhang X."/>
            <person name="Ren Y."/>
            <person name="Wang B."/>
            <person name="Wang S."/>
            <person name="Lu Y."/>
            <person name="Wu K."/>
            <person name="Fan W."/>
            <person name="Wang G."/>
        </authorList>
    </citation>
    <scope>NUCLEOTIDE SEQUENCE</scope>
    <source>
        <strain evidence="1">12Hb</strain>
    </source>
</reference>
<keyword evidence="2" id="KW-1185">Reference proteome</keyword>
<accession>A0A8S9XYW5</accession>
<proteinExistence type="predicted"/>